<feature type="repeat" description="TPR" evidence="1">
    <location>
        <begin position="331"/>
        <end position="364"/>
    </location>
</feature>
<feature type="compositionally biased region" description="Polar residues" evidence="2">
    <location>
        <begin position="398"/>
        <end position="433"/>
    </location>
</feature>
<proteinExistence type="predicted"/>
<organism evidence="3 4">
    <name type="scientific">Ditylenchus dipsaci</name>
    <dbReference type="NCBI Taxonomy" id="166011"/>
    <lineage>
        <taxon>Eukaryota</taxon>
        <taxon>Metazoa</taxon>
        <taxon>Ecdysozoa</taxon>
        <taxon>Nematoda</taxon>
        <taxon>Chromadorea</taxon>
        <taxon>Rhabditida</taxon>
        <taxon>Tylenchina</taxon>
        <taxon>Tylenchomorpha</taxon>
        <taxon>Sphaerularioidea</taxon>
        <taxon>Anguinidae</taxon>
        <taxon>Anguininae</taxon>
        <taxon>Ditylenchus</taxon>
    </lineage>
</organism>
<feature type="region of interest" description="Disordered" evidence="2">
    <location>
        <begin position="393"/>
        <end position="438"/>
    </location>
</feature>
<keyword evidence="3" id="KW-1185">Reference proteome</keyword>
<dbReference type="SUPFAM" id="SSF48452">
    <property type="entry name" value="TPR-like"/>
    <property type="match status" value="1"/>
</dbReference>
<evidence type="ECO:0000313" key="4">
    <source>
        <dbReference type="WBParaSite" id="jg7986"/>
    </source>
</evidence>
<dbReference type="Proteomes" id="UP000887574">
    <property type="component" value="Unplaced"/>
</dbReference>
<evidence type="ECO:0000256" key="2">
    <source>
        <dbReference type="SAM" id="MobiDB-lite"/>
    </source>
</evidence>
<dbReference type="Gene3D" id="1.25.40.10">
    <property type="entry name" value="Tetratricopeptide repeat domain"/>
    <property type="match status" value="1"/>
</dbReference>
<name>A0A915ELG2_9BILA</name>
<dbReference type="AlphaFoldDB" id="A0A915ELG2"/>
<reference evidence="4" key="1">
    <citation type="submission" date="2022-11" db="UniProtKB">
        <authorList>
            <consortium name="WormBaseParasite"/>
        </authorList>
    </citation>
    <scope>IDENTIFICATION</scope>
</reference>
<dbReference type="InterPro" id="IPR019734">
    <property type="entry name" value="TPR_rpt"/>
</dbReference>
<sequence length="453" mass="50877">MSSRKKSCAGTELDIKLALSEILANSDLLIPNKQENFADESAMESKLKPTVDADQMNATAASSSTAFQEISSIPTFERLLCHTSRNGLMAMRQKFFEDLNLFDRICAKVVRVGVVVLELELVCMIDHFRRCLYFMEGERFTVDYDKTKRVYCAGDYIAVSVCRIDKSLCQLEVALKHEEAILQPNDLPSYYRNFTKSSSYSENTAIAKVKRNPNLCELLRVQIDSEVSGLNCISAAVHTPMESADQLRIQQNRNLAMVHVTRGAELTRQNKCFEAIQCFNKALTVDENCADAYVGRGAACAGSSNFAAALKDLDKALQLEPNHKNAARYTTEVLLAHAKELEKEGNKKEALHKYEKVLELSENNQKAISAIKRLGGSGRDGVEVIDISMEDDEHNHSHTTPMHNNNKVSRNGNSKTQEYGQRRTSYQPTQTPEANKRKLQEMEAFIEKLKRST</sequence>
<protein>
    <submittedName>
        <fullName evidence="4">Uncharacterized protein</fullName>
    </submittedName>
</protein>
<dbReference type="InterPro" id="IPR039190">
    <property type="entry name" value="TTC14"/>
</dbReference>
<dbReference type="SMART" id="SM00028">
    <property type="entry name" value="TPR"/>
    <property type="match status" value="3"/>
</dbReference>
<evidence type="ECO:0000256" key="1">
    <source>
        <dbReference type="PROSITE-ProRule" id="PRU00339"/>
    </source>
</evidence>
<dbReference type="InterPro" id="IPR011990">
    <property type="entry name" value="TPR-like_helical_dom_sf"/>
</dbReference>
<accession>A0A915ELG2</accession>
<dbReference type="PANTHER" id="PTHR23184:SF9">
    <property type="entry name" value="TETRATRICOPEPTIDE REPEAT PROTEIN 14"/>
    <property type="match status" value="1"/>
</dbReference>
<feature type="repeat" description="TPR" evidence="1">
    <location>
        <begin position="290"/>
        <end position="323"/>
    </location>
</feature>
<dbReference type="PANTHER" id="PTHR23184">
    <property type="entry name" value="TETRATRICOPEPTIDE REPEAT PROTEIN 14"/>
    <property type="match status" value="1"/>
</dbReference>
<keyword evidence="1" id="KW-0802">TPR repeat</keyword>
<evidence type="ECO:0000313" key="3">
    <source>
        <dbReference type="Proteomes" id="UP000887574"/>
    </source>
</evidence>
<dbReference type="WBParaSite" id="jg7986">
    <property type="protein sequence ID" value="jg7986"/>
    <property type="gene ID" value="jg7986"/>
</dbReference>
<dbReference type="PROSITE" id="PS50005">
    <property type="entry name" value="TPR"/>
    <property type="match status" value="2"/>
</dbReference>